<dbReference type="InterPro" id="IPR029063">
    <property type="entry name" value="SAM-dependent_MTases_sf"/>
</dbReference>
<evidence type="ECO:0000256" key="2">
    <source>
        <dbReference type="ARBA" id="ARBA00022679"/>
    </source>
</evidence>
<dbReference type="OrthoDB" id="9793723at2"/>
<gene>
    <name evidence="4" type="ORF">CRD36_13855</name>
</gene>
<name>A0A2G4YPM3_9PROT</name>
<dbReference type="InterPro" id="IPR013216">
    <property type="entry name" value="Methyltransf_11"/>
</dbReference>
<dbReference type="Gene3D" id="3.40.50.150">
    <property type="entry name" value="Vaccinia Virus protein VP39"/>
    <property type="match status" value="1"/>
</dbReference>
<dbReference type="PANTHER" id="PTHR13090:SF1">
    <property type="entry name" value="ARGININE-HYDROXYLASE NDUFAF5, MITOCHONDRIAL"/>
    <property type="match status" value="1"/>
</dbReference>
<dbReference type="GO" id="GO:0008757">
    <property type="term" value="F:S-adenosylmethionine-dependent methyltransferase activity"/>
    <property type="evidence" value="ECO:0007669"/>
    <property type="project" value="InterPro"/>
</dbReference>
<dbReference type="InterPro" id="IPR050602">
    <property type="entry name" value="Malonyl-ACP_OMT"/>
</dbReference>
<dbReference type="CDD" id="cd02440">
    <property type="entry name" value="AdoMet_MTases"/>
    <property type="match status" value="1"/>
</dbReference>
<accession>A0A2G4YPM3</accession>
<evidence type="ECO:0000256" key="1">
    <source>
        <dbReference type="ARBA" id="ARBA00022603"/>
    </source>
</evidence>
<organism evidence="4 5">
    <name type="scientific">Paremcibacter congregatus</name>
    <dbReference type="NCBI Taxonomy" id="2043170"/>
    <lineage>
        <taxon>Bacteria</taxon>
        <taxon>Pseudomonadati</taxon>
        <taxon>Pseudomonadota</taxon>
        <taxon>Alphaproteobacteria</taxon>
        <taxon>Emcibacterales</taxon>
        <taxon>Emcibacteraceae</taxon>
        <taxon>Paremcibacter</taxon>
    </lineage>
</organism>
<dbReference type="GO" id="GO:0032259">
    <property type="term" value="P:methylation"/>
    <property type="evidence" value="ECO:0007669"/>
    <property type="project" value="UniProtKB-KW"/>
</dbReference>
<dbReference type="EMBL" id="PDEM01000025">
    <property type="protein sequence ID" value="PHZ84269.1"/>
    <property type="molecule type" value="Genomic_DNA"/>
</dbReference>
<dbReference type="PANTHER" id="PTHR13090">
    <property type="entry name" value="ARGININE-HYDROXYLASE NDUFAF5, MITOCHONDRIAL"/>
    <property type="match status" value="1"/>
</dbReference>
<evidence type="ECO:0000313" key="4">
    <source>
        <dbReference type="EMBL" id="PHZ84269.1"/>
    </source>
</evidence>
<protein>
    <submittedName>
        <fullName evidence="4">SAM-dependent methyltransferase</fullName>
    </submittedName>
</protein>
<keyword evidence="5" id="KW-1185">Reference proteome</keyword>
<keyword evidence="2 4" id="KW-0808">Transferase</keyword>
<keyword evidence="1 4" id="KW-0489">Methyltransferase</keyword>
<dbReference type="AlphaFoldDB" id="A0A2G4YPM3"/>
<proteinExistence type="predicted"/>
<dbReference type="RefSeq" id="WP_099474252.1">
    <property type="nucleotide sequence ID" value="NZ_CAXBMK010000002.1"/>
</dbReference>
<evidence type="ECO:0000313" key="5">
    <source>
        <dbReference type="Proteomes" id="UP000229730"/>
    </source>
</evidence>
<dbReference type="Proteomes" id="UP000229730">
    <property type="component" value="Unassembled WGS sequence"/>
</dbReference>
<dbReference type="Pfam" id="PF08241">
    <property type="entry name" value="Methyltransf_11"/>
    <property type="match status" value="1"/>
</dbReference>
<feature type="domain" description="Methyltransferase type 11" evidence="3">
    <location>
        <begin position="59"/>
        <end position="142"/>
    </location>
</feature>
<reference evidence="4 5" key="1">
    <citation type="submission" date="2017-10" db="EMBL/GenBank/DDBJ databases">
        <title>Frigbacter circumglobatus gen. nov. sp. nov., isolated from sediment cultured in situ.</title>
        <authorList>
            <person name="Zhao Z."/>
        </authorList>
    </citation>
    <scope>NUCLEOTIDE SEQUENCE [LARGE SCALE GENOMIC DNA]</scope>
    <source>
        <strain evidence="4 5">ZYL</strain>
    </source>
</reference>
<dbReference type="SUPFAM" id="SSF53335">
    <property type="entry name" value="S-adenosyl-L-methionine-dependent methyltransferases"/>
    <property type="match status" value="1"/>
</dbReference>
<comment type="caution">
    <text evidence="4">The sequence shown here is derived from an EMBL/GenBank/DDBJ whole genome shotgun (WGS) entry which is preliminary data.</text>
</comment>
<sequence length="294" mass="33011">MTNKPAADNQIKIFDRAQLRHNRDQAVKTYDAHNFLIQEVADRLYDKYLDINRNFNRIVDLGCHGGEMAGRIADKNVVQQDLSLGMVQQARGLRVQADEEALPYQPGSLDLVLSNLSLHWINDLPGCLYQIKHSLKPDGLFLGSLFGGETLTELRQCLTKAEVNLRGGLSPRVSPFMTVQDAGGLLQRAGFSLPVVDTDRITVTYENAFKLMQELKAMGEANILIKRFQGLSSRAVMMEAARLYQEKFVDDRGRIVVTFDIIYLMGWSPHESQQKPLKPGQGKVNLADMFGEKS</sequence>
<dbReference type="InParanoid" id="A0A2G4YPM3"/>
<evidence type="ECO:0000259" key="3">
    <source>
        <dbReference type="Pfam" id="PF08241"/>
    </source>
</evidence>